<evidence type="ECO:0000313" key="2">
    <source>
        <dbReference type="Proteomes" id="UP000828048"/>
    </source>
</evidence>
<organism evidence="1 2">
    <name type="scientific">Vaccinium darrowii</name>
    <dbReference type="NCBI Taxonomy" id="229202"/>
    <lineage>
        <taxon>Eukaryota</taxon>
        <taxon>Viridiplantae</taxon>
        <taxon>Streptophyta</taxon>
        <taxon>Embryophyta</taxon>
        <taxon>Tracheophyta</taxon>
        <taxon>Spermatophyta</taxon>
        <taxon>Magnoliopsida</taxon>
        <taxon>eudicotyledons</taxon>
        <taxon>Gunneridae</taxon>
        <taxon>Pentapetalae</taxon>
        <taxon>asterids</taxon>
        <taxon>Ericales</taxon>
        <taxon>Ericaceae</taxon>
        <taxon>Vaccinioideae</taxon>
        <taxon>Vaccinieae</taxon>
        <taxon>Vaccinium</taxon>
    </lineage>
</organism>
<sequence>MTLVATLMATVTFAAVFTLPGGFDTSPDNLGVAILVKKASLKVFILADSIAMCCSMAAMFSLMWAMISEGHYLRELAITSSRVLQFALLATMVAFMSAIFAVITPKALWVAILSVESFSRYYAEAGKKGGNDINFNY</sequence>
<evidence type="ECO:0000313" key="1">
    <source>
        <dbReference type="EMBL" id="KAH7842891.1"/>
    </source>
</evidence>
<accession>A0ACB7XPJ6</accession>
<dbReference type="Proteomes" id="UP000828048">
    <property type="component" value="Chromosome 1"/>
</dbReference>
<dbReference type="EMBL" id="CM037151">
    <property type="protein sequence ID" value="KAH7842891.1"/>
    <property type="molecule type" value="Genomic_DNA"/>
</dbReference>
<gene>
    <name evidence="1" type="ORF">Vadar_010250</name>
</gene>
<protein>
    <submittedName>
        <fullName evidence="1">Uncharacterized protein</fullName>
    </submittedName>
</protein>
<reference evidence="1 2" key="1">
    <citation type="journal article" date="2021" name="Hortic Res">
        <title>High-quality reference genome and annotation aids understanding of berry development for evergreen blueberry (Vaccinium darrowii).</title>
        <authorList>
            <person name="Yu J."/>
            <person name="Hulse-Kemp A.M."/>
            <person name="Babiker E."/>
            <person name="Staton M."/>
        </authorList>
    </citation>
    <scope>NUCLEOTIDE SEQUENCE [LARGE SCALE GENOMIC DNA]</scope>
    <source>
        <strain evidence="2">cv. NJ 8807/NJ 8810</strain>
        <tissue evidence="1">Young leaf</tissue>
    </source>
</reference>
<name>A0ACB7XPJ6_9ERIC</name>
<comment type="caution">
    <text evidence="1">The sequence shown here is derived from an EMBL/GenBank/DDBJ whole genome shotgun (WGS) entry which is preliminary data.</text>
</comment>
<keyword evidence="2" id="KW-1185">Reference proteome</keyword>
<proteinExistence type="predicted"/>